<dbReference type="EMBL" id="JPME01000007">
    <property type="protein sequence ID" value="KEZ91162.1"/>
    <property type="molecule type" value="Genomic_DNA"/>
</dbReference>
<dbReference type="InterPro" id="IPR013830">
    <property type="entry name" value="SGNH_hydro"/>
</dbReference>
<feature type="compositionally biased region" description="Acidic residues" evidence="1">
    <location>
        <begin position="52"/>
        <end position="74"/>
    </location>
</feature>
<protein>
    <recommendedName>
        <fullName evidence="3">SGNH hydrolase-type esterase domain-containing protein</fullName>
    </recommendedName>
</protein>
<dbReference type="SUPFAM" id="SSF52266">
    <property type="entry name" value="SGNH hydrolase"/>
    <property type="match status" value="1"/>
</dbReference>
<keyword evidence="5" id="KW-1185">Reference proteome</keyword>
<dbReference type="RefSeq" id="WP_038278640.1">
    <property type="nucleotide sequence ID" value="NZ_JPME01000007.1"/>
</dbReference>
<evidence type="ECO:0000313" key="4">
    <source>
        <dbReference type="EMBL" id="KEZ91162.1"/>
    </source>
</evidence>
<evidence type="ECO:0000313" key="5">
    <source>
        <dbReference type="Proteomes" id="UP000028525"/>
    </source>
</evidence>
<accession>A0A084JQC8</accession>
<dbReference type="Pfam" id="PF13472">
    <property type="entry name" value="Lipase_GDSL_2"/>
    <property type="match status" value="1"/>
</dbReference>
<comment type="caution">
    <text evidence="4">The sequence shown here is derived from an EMBL/GenBank/DDBJ whole genome shotgun (WGS) entry which is preliminary data.</text>
</comment>
<sequence length="322" mass="35209">MRKYWFTSLLSVSLVLIAVLHASTGSMDQLTALRLNLAGSKWSHGHSIDTTESLDDTNSTDETESSDETADESAIDGVSEASGADTTDSSGETADESAIDGASEAIDATESSSGTKDRNAEFAPSIMLLQPGQRPEPPENFEGVLFVGDSRTMGLSEYGDLGNASVFANSGMSVFNVLTARVSSGGEKLTLDEVLSSKQYQMIYLMLGINELGYDMSQTTKQYEEVLDKIKEMQPEAIMVLEANLHITSEKSEKSPVYSNSKINRLNQEIQKIAEENSCYYIDVNEIFDDDGGSLNQAYSTDGSHVLGRYYAEWVKWLKEEI</sequence>
<feature type="domain" description="SGNH hydrolase-type esterase" evidence="3">
    <location>
        <begin position="146"/>
        <end position="305"/>
    </location>
</feature>
<gene>
    <name evidence="4" type="ORF">IO98_05300</name>
</gene>
<feature type="chain" id="PRO_5001777396" description="SGNH hydrolase-type esterase domain-containing protein" evidence="2">
    <location>
        <begin position="23"/>
        <end position="322"/>
    </location>
</feature>
<reference evidence="4 5" key="1">
    <citation type="submission" date="2014-07" db="EMBL/GenBank/DDBJ databases">
        <title>Draft genome of Clostridium celerecrescens 152B isolated from sediments associated with methane hydrate from Krishna Godavari basin.</title>
        <authorList>
            <person name="Honkalas V.S."/>
            <person name="Dabir A.P."/>
            <person name="Arora P."/>
            <person name="Dhakephalkar P.K."/>
        </authorList>
    </citation>
    <scope>NUCLEOTIDE SEQUENCE [LARGE SCALE GENOMIC DNA]</scope>
    <source>
        <strain evidence="4 5">152B</strain>
    </source>
</reference>
<proteinExistence type="predicted"/>
<name>A0A084JQC8_9FIRM</name>
<feature type="signal peptide" evidence="2">
    <location>
        <begin position="1"/>
        <end position="22"/>
    </location>
</feature>
<dbReference type="Gene3D" id="3.40.50.1110">
    <property type="entry name" value="SGNH hydrolase"/>
    <property type="match status" value="1"/>
</dbReference>
<dbReference type="InterPro" id="IPR036514">
    <property type="entry name" value="SGNH_hydro_sf"/>
</dbReference>
<organism evidence="4 5">
    <name type="scientific">Lacrimispora celerecrescens</name>
    <dbReference type="NCBI Taxonomy" id="29354"/>
    <lineage>
        <taxon>Bacteria</taxon>
        <taxon>Bacillati</taxon>
        <taxon>Bacillota</taxon>
        <taxon>Clostridia</taxon>
        <taxon>Lachnospirales</taxon>
        <taxon>Lachnospiraceae</taxon>
        <taxon>Lacrimispora</taxon>
    </lineage>
</organism>
<keyword evidence="2" id="KW-0732">Signal</keyword>
<dbReference type="Proteomes" id="UP000028525">
    <property type="component" value="Unassembled WGS sequence"/>
</dbReference>
<evidence type="ECO:0000259" key="3">
    <source>
        <dbReference type="Pfam" id="PF13472"/>
    </source>
</evidence>
<dbReference type="AlphaFoldDB" id="A0A084JQC8"/>
<dbReference type="STRING" id="29354.IO98_05300"/>
<evidence type="ECO:0000256" key="1">
    <source>
        <dbReference type="SAM" id="MobiDB-lite"/>
    </source>
</evidence>
<feature type="region of interest" description="Disordered" evidence="1">
    <location>
        <begin position="45"/>
        <end position="120"/>
    </location>
</feature>
<evidence type="ECO:0000256" key="2">
    <source>
        <dbReference type="SAM" id="SignalP"/>
    </source>
</evidence>